<dbReference type="HOGENOM" id="CLU_901326_0_0_1"/>
<feature type="region of interest" description="Disordered" evidence="1">
    <location>
        <begin position="149"/>
        <end position="218"/>
    </location>
</feature>
<organism evidence="2">
    <name type="scientific">Oryza meridionalis</name>
    <dbReference type="NCBI Taxonomy" id="40149"/>
    <lineage>
        <taxon>Eukaryota</taxon>
        <taxon>Viridiplantae</taxon>
        <taxon>Streptophyta</taxon>
        <taxon>Embryophyta</taxon>
        <taxon>Tracheophyta</taxon>
        <taxon>Spermatophyta</taxon>
        <taxon>Magnoliopsida</taxon>
        <taxon>Liliopsida</taxon>
        <taxon>Poales</taxon>
        <taxon>Poaceae</taxon>
        <taxon>BOP clade</taxon>
        <taxon>Oryzoideae</taxon>
        <taxon>Oryzeae</taxon>
        <taxon>Oryzinae</taxon>
        <taxon>Oryza</taxon>
    </lineage>
</organism>
<reference evidence="2" key="1">
    <citation type="submission" date="2015-04" db="UniProtKB">
        <authorList>
            <consortium name="EnsemblPlants"/>
        </authorList>
    </citation>
    <scope>IDENTIFICATION</scope>
</reference>
<proteinExistence type="predicted"/>
<dbReference type="AlphaFoldDB" id="A0A0E0DB43"/>
<evidence type="ECO:0000313" key="2">
    <source>
        <dbReference type="EnsemblPlants" id="OMERI04G03440.1"/>
    </source>
</evidence>
<protein>
    <submittedName>
        <fullName evidence="2">Uncharacterized protein</fullName>
    </submittedName>
</protein>
<evidence type="ECO:0000313" key="3">
    <source>
        <dbReference type="Proteomes" id="UP000008021"/>
    </source>
</evidence>
<dbReference type="Gramene" id="OMERI04G03440.1">
    <property type="protein sequence ID" value="OMERI04G03440.1"/>
    <property type="gene ID" value="OMERI04G03440"/>
</dbReference>
<name>A0A0E0DB43_9ORYZ</name>
<feature type="region of interest" description="Disordered" evidence="1">
    <location>
        <begin position="83"/>
        <end position="107"/>
    </location>
</feature>
<keyword evidence="3" id="KW-1185">Reference proteome</keyword>
<dbReference type="EnsemblPlants" id="OMERI04G03440.1">
    <property type="protein sequence ID" value="OMERI04G03440.1"/>
    <property type="gene ID" value="OMERI04G03440"/>
</dbReference>
<dbReference type="Proteomes" id="UP000008021">
    <property type="component" value="Chromosome 4"/>
</dbReference>
<feature type="region of interest" description="Disordered" evidence="1">
    <location>
        <begin position="246"/>
        <end position="309"/>
    </location>
</feature>
<accession>A0A0E0DB43</accession>
<evidence type="ECO:0000256" key="1">
    <source>
        <dbReference type="SAM" id="MobiDB-lite"/>
    </source>
</evidence>
<feature type="compositionally biased region" description="Low complexity" evidence="1">
    <location>
        <begin position="250"/>
        <end position="262"/>
    </location>
</feature>
<feature type="compositionally biased region" description="Basic and acidic residues" evidence="1">
    <location>
        <begin position="280"/>
        <end position="289"/>
    </location>
</feature>
<feature type="compositionally biased region" description="Basic and acidic residues" evidence="1">
    <location>
        <begin position="149"/>
        <end position="160"/>
    </location>
</feature>
<sequence length="309" mass="32880">MDKVTPEFVDSSTAGYPTSMMTTIITTSNTTSSSTSTVKQLVQENSCKNETIGAVLSITNHSEFIGPCFSLKAKQGTAGSHAAAQMRRLPPPRATQCTSANRRSPMCRRSRHFYRRESEDQRAAPKQAALYPVEQKPILADGVVPVQAHENEPGEQRQRDVTGLTRGRVTDREADTGMGTDGPLPPEDKDAVAGGLLHAEDGAVEPGDGVEEPAPAVDGEDVAVSAAGDEGEGGLVAVVGEEEVAGGGEAAPCAAHQAAAEEGFGGKPYQDVPDDEDLREGDAGAERRRESCRRRRRRQWSEVTRPETG</sequence>
<reference evidence="2" key="2">
    <citation type="submission" date="2018-05" db="EMBL/GenBank/DDBJ databases">
        <title>OmerRS3 (Oryza meridionalis Reference Sequence Version 3).</title>
        <authorList>
            <person name="Zhang J."/>
            <person name="Kudrna D."/>
            <person name="Lee S."/>
            <person name="Talag J."/>
            <person name="Welchert J."/>
            <person name="Wing R.A."/>
        </authorList>
    </citation>
    <scope>NUCLEOTIDE SEQUENCE [LARGE SCALE GENOMIC DNA]</scope>
    <source>
        <strain evidence="2">cv. OR44</strain>
    </source>
</reference>